<sequence>IRLLTLLPSASPSRPIRVFLQWYPISSTPSYTAVSYCWGSPVFTHTISVNNDKINITRSAYTALQALRSPFRPRTIWLDALCIDQASTADQDCQIPLMPQIYANAAEVTVWLGPSKTAALATALVDRLFLVNRLSQSAGTRFGYDVDVDAARALKRMLRREWFRRAWV</sequence>
<evidence type="ECO:0000259" key="1">
    <source>
        <dbReference type="Pfam" id="PF06985"/>
    </source>
</evidence>
<accession>A0A6A6Y647</accession>
<evidence type="ECO:0000313" key="4">
    <source>
        <dbReference type="RefSeq" id="XP_033570448.1"/>
    </source>
</evidence>
<feature type="non-terminal residue" evidence="2">
    <location>
        <position position="168"/>
    </location>
</feature>
<dbReference type="Pfam" id="PF06985">
    <property type="entry name" value="HET"/>
    <property type="match status" value="1"/>
</dbReference>
<dbReference type="PANTHER" id="PTHR24148">
    <property type="entry name" value="ANKYRIN REPEAT DOMAIN-CONTAINING PROTEIN 39 HOMOLOG-RELATED"/>
    <property type="match status" value="1"/>
</dbReference>
<proteinExistence type="predicted"/>
<reference evidence="2 4" key="1">
    <citation type="journal article" date="2020" name="Stud. Mycol.">
        <title>101 Dothideomycetes genomes: a test case for predicting lifestyles and emergence of pathogens.</title>
        <authorList>
            <person name="Haridas S."/>
            <person name="Albert R."/>
            <person name="Binder M."/>
            <person name="Bloem J."/>
            <person name="Labutti K."/>
            <person name="Salamov A."/>
            <person name="Andreopoulos B."/>
            <person name="Baker S."/>
            <person name="Barry K."/>
            <person name="Bills G."/>
            <person name="Bluhm B."/>
            <person name="Cannon C."/>
            <person name="Castanera R."/>
            <person name="Culley D."/>
            <person name="Daum C."/>
            <person name="Ezra D."/>
            <person name="Gonzalez J."/>
            <person name="Henrissat B."/>
            <person name="Kuo A."/>
            <person name="Liang C."/>
            <person name="Lipzen A."/>
            <person name="Lutzoni F."/>
            <person name="Magnuson J."/>
            <person name="Mondo S."/>
            <person name="Nolan M."/>
            <person name="Ohm R."/>
            <person name="Pangilinan J."/>
            <person name="Park H.-J."/>
            <person name="Ramirez L."/>
            <person name="Alfaro M."/>
            <person name="Sun H."/>
            <person name="Tritt A."/>
            <person name="Yoshinaga Y."/>
            <person name="Zwiers L.-H."/>
            <person name="Turgeon B."/>
            <person name="Goodwin S."/>
            <person name="Spatafora J."/>
            <person name="Crous P."/>
            <person name="Grigoriev I."/>
        </authorList>
    </citation>
    <scope>NUCLEOTIDE SEQUENCE</scope>
    <source>
        <strain evidence="2 4">CBS 304.34</strain>
    </source>
</reference>
<keyword evidence="3" id="KW-1185">Reference proteome</keyword>
<evidence type="ECO:0000313" key="2">
    <source>
        <dbReference type="EMBL" id="KAF2803484.1"/>
    </source>
</evidence>
<protein>
    <recommendedName>
        <fullName evidence="1">Heterokaryon incompatibility domain-containing protein</fullName>
    </recommendedName>
</protein>
<evidence type="ECO:0000313" key="3">
    <source>
        <dbReference type="Proteomes" id="UP000504636"/>
    </source>
</evidence>
<dbReference type="RefSeq" id="XP_033570448.1">
    <property type="nucleotide sequence ID" value="XM_033714382.1"/>
</dbReference>
<reference evidence="4" key="2">
    <citation type="submission" date="2020-04" db="EMBL/GenBank/DDBJ databases">
        <authorList>
            <consortium name="NCBI Genome Project"/>
        </authorList>
    </citation>
    <scope>NUCLEOTIDE SEQUENCE</scope>
    <source>
        <strain evidence="4">CBS 304.34</strain>
    </source>
</reference>
<feature type="non-terminal residue" evidence="2">
    <location>
        <position position="1"/>
    </location>
</feature>
<dbReference type="InterPro" id="IPR010730">
    <property type="entry name" value="HET"/>
</dbReference>
<name>A0A6A6Y647_9PEZI</name>
<dbReference type="PANTHER" id="PTHR24148:SF73">
    <property type="entry name" value="HET DOMAIN PROTEIN (AFU_ORTHOLOGUE AFUA_8G01020)"/>
    <property type="match status" value="1"/>
</dbReference>
<dbReference type="GeneID" id="54455275"/>
<reference evidence="4" key="3">
    <citation type="submission" date="2025-04" db="UniProtKB">
        <authorList>
            <consortium name="RefSeq"/>
        </authorList>
    </citation>
    <scope>IDENTIFICATION</scope>
    <source>
        <strain evidence="4">CBS 304.34</strain>
    </source>
</reference>
<organism evidence="2">
    <name type="scientific">Mytilinidion resinicola</name>
    <dbReference type="NCBI Taxonomy" id="574789"/>
    <lineage>
        <taxon>Eukaryota</taxon>
        <taxon>Fungi</taxon>
        <taxon>Dikarya</taxon>
        <taxon>Ascomycota</taxon>
        <taxon>Pezizomycotina</taxon>
        <taxon>Dothideomycetes</taxon>
        <taxon>Pleosporomycetidae</taxon>
        <taxon>Mytilinidiales</taxon>
        <taxon>Mytilinidiaceae</taxon>
        <taxon>Mytilinidion</taxon>
    </lineage>
</organism>
<dbReference type="Proteomes" id="UP000504636">
    <property type="component" value="Unplaced"/>
</dbReference>
<dbReference type="InterPro" id="IPR052895">
    <property type="entry name" value="HetReg/Transcr_Mod"/>
</dbReference>
<dbReference type="AlphaFoldDB" id="A0A6A6Y647"/>
<feature type="domain" description="Heterokaryon incompatibility" evidence="1">
    <location>
        <begin position="31"/>
        <end position="168"/>
    </location>
</feature>
<gene>
    <name evidence="2 4" type="ORF">BDZ99DRAFT_341872</name>
</gene>
<dbReference type="OrthoDB" id="2157530at2759"/>
<dbReference type="EMBL" id="MU003717">
    <property type="protein sequence ID" value="KAF2803484.1"/>
    <property type="molecule type" value="Genomic_DNA"/>
</dbReference>